<keyword evidence="7 9" id="KW-0472">Membrane</keyword>
<comment type="similarity">
    <text evidence="8">Belongs to the major facilitator superfamily. Proton-dependent oligopeptide transporter (POT/PTR) (TC 2.A.17) family.</text>
</comment>
<keyword evidence="2 8" id="KW-0813">Transport</keyword>
<feature type="transmembrane region" description="Helical" evidence="9">
    <location>
        <begin position="272"/>
        <end position="297"/>
    </location>
</feature>
<feature type="domain" description="Major facilitator superfamily (MFS) profile" evidence="10">
    <location>
        <begin position="12"/>
        <end position="481"/>
    </location>
</feature>
<organism evidence="11 12">
    <name type="scientific">Candidatus Fokinia crypta</name>
    <dbReference type="NCBI Taxonomy" id="1920990"/>
    <lineage>
        <taxon>Bacteria</taxon>
        <taxon>Pseudomonadati</taxon>
        <taxon>Pseudomonadota</taxon>
        <taxon>Alphaproteobacteria</taxon>
        <taxon>Rickettsiales</taxon>
        <taxon>Candidatus Midichloriaceae</taxon>
        <taxon>Candidatus Fokinia</taxon>
    </lineage>
</organism>
<dbReference type="RefSeq" id="WP_323722220.1">
    <property type="nucleotide sequence ID" value="NZ_CP110343.1"/>
</dbReference>
<dbReference type="InterPro" id="IPR020846">
    <property type="entry name" value="MFS_dom"/>
</dbReference>
<gene>
    <name evidence="11" type="ORF">Fokcrypt_00066</name>
</gene>
<keyword evidence="12" id="KW-1185">Reference proteome</keyword>
<feature type="transmembrane region" description="Helical" evidence="9">
    <location>
        <begin position="147"/>
        <end position="170"/>
    </location>
</feature>
<evidence type="ECO:0000256" key="8">
    <source>
        <dbReference type="RuleBase" id="RU003755"/>
    </source>
</evidence>
<feature type="transmembrane region" description="Helical" evidence="9">
    <location>
        <begin position="53"/>
        <end position="74"/>
    </location>
</feature>
<dbReference type="InterPro" id="IPR005279">
    <property type="entry name" value="Dipep/tripep_permease"/>
</dbReference>
<feature type="transmembrane region" description="Helical" evidence="9">
    <location>
        <begin position="343"/>
        <end position="363"/>
    </location>
</feature>
<dbReference type="InterPro" id="IPR036259">
    <property type="entry name" value="MFS_trans_sf"/>
</dbReference>
<feature type="transmembrane region" description="Helical" evidence="9">
    <location>
        <begin position="456"/>
        <end position="477"/>
    </location>
</feature>
<evidence type="ECO:0000256" key="6">
    <source>
        <dbReference type="ARBA" id="ARBA00022989"/>
    </source>
</evidence>
<feature type="transmembrane region" description="Helical" evidence="9">
    <location>
        <begin position="411"/>
        <end position="436"/>
    </location>
</feature>
<evidence type="ECO:0000313" key="12">
    <source>
        <dbReference type="Proteomes" id="UP001325140"/>
    </source>
</evidence>
<dbReference type="SUPFAM" id="SSF103473">
    <property type="entry name" value="MFS general substrate transporter"/>
    <property type="match status" value="1"/>
</dbReference>
<dbReference type="NCBIfam" id="TIGR00924">
    <property type="entry name" value="yjdL_sub1_fam"/>
    <property type="match status" value="1"/>
</dbReference>
<dbReference type="EMBL" id="CP110343">
    <property type="protein sequence ID" value="WPX97561.1"/>
    <property type="molecule type" value="Genomic_DNA"/>
</dbReference>
<dbReference type="Proteomes" id="UP001325140">
    <property type="component" value="Chromosome"/>
</dbReference>
<dbReference type="PANTHER" id="PTHR23517">
    <property type="entry name" value="RESISTANCE PROTEIN MDTM, PUTATIVE-RELATED-RELATED"/>
    <property type="match status" value="1"/>
</dbReference>
<dbReference type="Gene3D" id="1.20.1250.20">
    <property type="entry name" value="MFS general substrate transporter like domains"/>
    <property type="match status" value="1"/>
</dbReference>
<sequence>MSNTKILANRTFPNFLCLLFFVEMWERFSYYGMRALLILFLTSYIGITDKKAYVIYSLFAAVSYAVPIIGGYLADRIMGFRKMVIIGALIMTFGHTALAFSGMDSYAIFLGLSLIGVGTGLFKGNITNLLGECYRNKEEDRSTGFGLFYVGVNVGSFLASISCGIVAQQYGWHCGFGLAGFGMFLGLITFIKFQYVLGDTGKSPIDNTKAANILQFSGVMAFSIILSLVCATSFENSELFVNALQYFGCVLLIIFGYITYKTDTKNRENMYIIAIMIVFLMLFFALEMQLGSLINLFTERNVASTVFGIQIPAAISQAINPISVILFGLLFNTFFKMRKSLDTFRILIGIIAIAVCFFILYIGCMNADSTSRVHYIYLIVSISIMGLGEIFIAPIVQSYVSLLAPQKYKGLIMGIMLLSLAFSNLGGVIIAEFMSISNDNGLLAASNSLQIYKEGFLNIAIFNLYIAVAFIPFGLYIHRKLSQRK</sequence>
<dbReference type="InterPro" id="IPR018456">
    <property type="entry name" value="PTR2_symporter_CS"/>
</dbReference>
<keyword evidence="5" id="KW-0653">Protein transport</keyword>
<feature type="transmembrane region" description="Helical" evidence="9">
    <location>
        <begin position="210"/>
        <end position="234"/>
    </location>
</feature>
<protein>
    <submittedName>
        <fullName evidence="11">MFS transporter</fullName>
    </submittedName>
</protein>
<dbReference type="InterPro" id="IPR000109">
    <property type="entry name" value="POT_fam"/>
</dbReference>
<feature type="transmembrane region" description="Helical" evidence="9">
    <location>
        <begin position="28"/>
        <end position="47"/>
    </location>
</feature>
<name>A0ABZ0UQQ9_9RICK</name>
<proteinExistence type="inferred from homology"/>
<evidence type="ECO:0000256" key="2">
    <source>
        <dbReference type="ARBA" id="ARBA00022448"/>
    </source>
</evidence>
<keyword evidence="3" id="KW-1003">Cell membrane</keyword>
<evidence type="ECO:0000256" key="5">
    <source>
        <dbReference type="ARBA" id="ARBA00022856"/>
    </source>
</evidence>
<evidence type="ECO:0000256" key="9">
    <source>
        <dbReference type="SAM" id="Phobius"/>
    </source>
</evidence>
<feature type="transmembrane region" description="Helical" evidence="9">
    <location>
        <begin position="176"/>
        <end position="198"/>
    </location>
</feature>
<dbReference type="PANTHER" id="PTHR23517:SF15">
    <property type="entry name" value="PROTON-DEPENDENT OLIGOPEPTIDE FAMILY TRANSPORT PROTEIN"/>
    <property type="match status" value="1"/>
</dbReference>
<evidence type="ECO:0000259" key="10">
    <source>
        <dbReference type="PROSITE" id="PS50850"/>
    </source>
</evidence>
<evidence type="ECO:0000313" key="11">
    <source>
        <dbReference type="EMBL" id="WPX97561.1"/>
    </source>
</evidence>
<keyword evidence="4 8" id="KW-0812">Transmembrane</keyword>
<dbReference type="PROSITE" id="PS01023">
    <property type="entry name" value="PTR2_2"/>
    <property type="match status" value="1"/>
</dbReference>
<feature type="transmembrane region" description="Helical" evidence="9">
    <location>
        <begin position="375"/>
        <end position="399"/>
    </location>
</feature>
<dbReference type="InterPro" id="IPR050171">
    <property type="entry name" value="MFS_Transporters"/>
</dbReference>
<feature type="transmembrane region" description="Helical" evidence="9">
    <location>
        <begin position="83"/>
        <end position="100"/>
    </location>
</feature>
<feature type="transmembrane region" description="Helical" evidence="9">
    <location>
        <begin position="240"/>
        <end position="260"/>
    </location>
</feature>
<evidence type="ECO:0000256" key="4">
    <source>
        <dbReference type="ARBA" id="ARBA00022692"/>
    </source>
</evidence>
<dbReference type="Pfam" id="PF00854">
    <property type="entry name" value="PTR2"/>
    <property type="match status" value="1"/>
</dbReference>
<evidence type="ECO:0000256" key="1">
    <source>
        <dbReference type="ARBA" id="ARBA00004651"/>
    </source>
</evidence>
<reference evidence="11" key="1">
    <citation type="submission" date="2022-10" db="EMBL/GenBank/DDBJ databases">
        <title>Host association and intracellularity evolved multiple times independently in the Rickettsiales.</title>
        <authorList>
            <person name="Castelli M."/>
            <person name="Nardi T."/>
            <person name="Gammuto L."/>
            <person name="Bellinzona G."/>
            <person name="Sabaneyeva E."/>
            <person name="Potekhin A."/>
            <person name="Serra V."/>
            <person name="Petroni G."/>
            <person name="Sassera D."/>
        </authorList>
    </citation>
    <scope>NUCLEOTIDE SEQUENCE [LARGE SCALE GENOMIC DNA]</scope>
    <source>
        <strain evidence="11">US_Bl 11III1</strain>
    </source>
</reference>
<comment type="subcellular location">
    <subcellularLocation>
        <location evidence="1">Cell membrane</location>
        <topology evidence="1">Multi-pass membrane protein</topology>
    </subcellularLocation>
    <subcellularLocation>
        <location evidence="8">Membrane</location>
        <topology evidence="8">Multi-pass membrane protein</topology>
    </subcellularLocation>
</comment>
<accession>A0ABZ0UQQ9</accession>
<keyword evidence="6 9" id="KW-1133">Transmembrane helix</keyword>
<dbReference type="PROSITE" id="PS50850">
    <property type="entry name" value="MFS"/>
    <property type="match status" value="1"/>
</dbReference>
<keyword evidence="5" id="KW-0571">Peptide transport</keyword>
<evidence type="ECO:0000256" key="7">
    <source>
        <dbReference type="ARBA" id="ARBA00023136"/>
    </source>
</evidence>
<dbReference type="CDD" id="cd17346">
    <property type="entry name" value="MFS_DtpA_like"/>
    <property type="match status" value="1"/>
</dbReference>
<feature type="transmembrane region" description="Helical" evidence="9">
    <location>
        <begin position="309"/>
        <end position="331"/>
    </location>
</feature>
<evidence type="ECO:0000256" key="3">
    <source>
        <dbReference type="ARBA" id="ARBA00022475"/>
    </source>
</evidence>
<feature type="transmembrane region" description="Helical" evidence="9">
    <location>
        <begin position="106"/>
        <end position="126"/>
    </location>
</feature>